<accession>A0AAP0EYH2</accession>
<dbReference type="AlphaFoldDB" id="A0AAP0EYH2"/>
<organism evidence="1 2">
    <name type="scientific">Stephania cephalantha</name>
    <dbReference type="NCBI Taxonomy" id="152367"/>
    <lineage>
        <taxon>Eukaryota</taxon>
        <taxon>Viridiplantae</taxon>
        <taxon>Streptophyta</taxon>
        <taxon>Embryophyta</taxon>
        <taxon>Tracheophyta</taxon>
        <taxon>Spermatophyta</taxon>
        <taxon>Magnoliopsida</taxon>
        <taxon>Ranunculales</taxon>
        <taxon>Menispermaceae</taxon>
        <taxon>Menispermoideae</taxon>
        <taxon>Cissampelideae</taxon>
        <taxon>Stephania</taxon>
    </lineage>
</organism>
<comment type="caution">
    <text evidence="1">The sequence shown here is derived from an EMBL/GenBank/DDBJ whole genome shotgun (WGS) entry which is preliminary data.</text>
</comment>
<reference evidence="1 2" key="1">
    <citation type="submission" date="2024-01" db="EMBL/GenBank/DDBJ databases">
        <title>Genome assemblies of Stephania.</title>
        <authorList>
            <person name="Yang L."/>
        </authorList>
    </citation>
    <scope>NUCLEOTIDE SEQUENCE [LARGE SCALE GENOMIC DNA]</scope>
    <source>
        <strain evidence="1">JXDWG</strain>
        <tissue evidence="1">Leaf</tissue>
    </source>
</reference>
<evidence type="ECO:0000313" key="2">
    <source>
        <dbReference type="Proteomes" id="UP001419268"/>
    </source>
</evidence>
<name>A0AAP0EYH2_9MAGN</name>
<keyword evidence="2" id="KW-1185">Reference proteome</keyword>
<dbReference type="EMBL" id="JBBNAG010000010">
    <property type="protein sequence ID" value="KAK9100565.1"/>
    <property type="molecule type" value="Genomic_DNA"/>
</dbReference>
<proteinExistence type="predicted"/>
<protein>
    <submittedName>
        <fullName evidence="1">Uncharacterized protein</fullName>
    </submittedName>
</protein>
<evidence type="ECO:0000313" key="1">
    <source>
        <dbReference type="EMBL" id="KAK9100565.1"/>
    </source>
</evidence>
<dbReference type="Proteomes" id="UP001419268">
    <property type="component" value="Unassembled WGS sequence"/>
</dbReference>
<sequence length="194" mass="22316">MGRDLARETWGCRPAVEKEERELTAERGAARKRNLHGLSTSICMRVAYIGCLPRDTRVPREYLSDYCYYSRLSPSTLFDSTLHRLYIRKILLLIMSSHEGSGKSRGGSRSTLRLLRTSQWMRRNSTMMRWGIAQRDVSIGSIHMASGKRYMEIVVLASPKSQWCGVQSSMQSFRSSRYSRLTCRAGWECAWTSE</sequence>
<gene>
    <name evidence="1" type="ORF">Scep_023995</name>
</gene>